<dbReference type="Gene3D" id="6.10.250.2420">
    <property type="match status" value="1"/>
</dbReference>
<dbReference type="Bgee" id="ENSSSAG00000071316">
    <property type="expression patterns" value="Expressed in pharyngeal gill and 17 other cell types or tissues"/>
</dbReference>
<feature type="region of interest" description="Disordered" evidence="3">
    <location>
        <begin position="86"/>
        <end position="223"/>
    </location>
</feature>
<dbReference type="PANTHER" id="PTHR46349:SF2">
    <property type="entry name" value="CINGULIN-LIKE PROTEIN 1"/>
    <property type="match status" value="1"/>
</dbReference>
<feature type="region of interest" description="Disordered" evidence="3">
    <location>
        <begin position="435"/>
        <end position="539"/>
    </location>
</feature>
<feature type="coiled-coil region" evidence="2">
    <location>
        <begin position="1053"/>
        <end position="1147"/>
    </location>
</feature>
<protein>
    <submittedName>
        <fullName evidence="6">Cingulin-like protein 1</fullName>
    </submittedName>
</protein>
<feature type="compositionally biased region" description="Polar residues" evidence="3">
    <location>
        <begin position="498"/>
        <end position="510"/>
    </location>
</feature>
<proteinExistence type="predicted"/>
<feature type="compositionally biased region" description="Polar residues" evidence="3">
    <location>
        <begin position="447"/>
        <end position="468"/>
    </location>
</feature>
<evidence type="ECO:0000256" key="3">
    <source>
        <dbReference type="SAM" id="MobiDB-lite"/>
    </source>
</evidence>
<dbReference type="Proteomes" id="UP001652741">
    <property type="component" value="Chromosome ssa23"/>
</dbReference>
<dbReference type="PANTHER" id="PTHR46349">
    <property type="entry name" value="CINGULIN-LIKE PROTEIN 1-RELATED"/>
    <property type="match status" value="1"/>
</dbReference>
<feature type="coiled-coil region" evidence="2">
    <location>
        <begin position="849"/>
        <end position="1023"/>
    </location>
</feature>
<dbReference type="Gene3D" id="6.10.250.3110">
    <property type="match status" value="1"/>
</dbReference>
<feature type="region of interest" description="Disordered" evidence="3">
    <location>
        <begin position="330"/>
        <end position="358"/>
    </location>
</feature>
<dbReference type="STRING" id="8030.ENSSSAP00000091464"/>
<evidence type="ECO:0000256" key="1">
    <source>
        <dbReference type="ARBA" id="ARBA00023054"/>
    </source>
</evidence>
<feature type="coiled-coil region" evidence="2">
    <location>
        <begin position="1176"/>
        <end position="1327"/>
    </location>
</feature>
<name>A0A1S3PDR6_SALSA</name>
<evidence type="ECO:0000313" key="6">
    <source>
        <dbReference type="RefSeq" id="XP_014025745.2"/>
    </source>
</evidence>
<evidence type="ECO:0000259" key="4">
    <source>
        <dbReference type="Pfam" id="PF01576"/>
    </source>
</evidence>
<reference evidence="6" key="1">
    <citation type="submission" date="2025-08" db="UniProtKB">
        <authorList>
            <consortium name="RefSeq"/>
        </authorList>
    </citation>
    <scope>IDENTIFICATION</scope>
</reference>
<dbReference type="Pfam" id="PF01576">
    <property type="entry name" value="Myosin_tail_1"/>
    <property type="match status" value="1"/>
</dbReference>
<dbReference type="GeneID" id="106584735"/>
<accession>A0A1S3PDR6</accession>
<keyword evidence="1 2" id="KW-0175">Coiled coil</keyword>
<feature type="compositionally biased region" description="Basic and acidic residues" evidence="3">
    <location>
        <begin position="482"/>
        <end position="494"/>
    </location>
</feature>
<dbReference type="InterPro" id="IPR002928">
    <property type="entry name" value="Myosin_tail"/>
</dbReference>
<sequence>MQQPRPGPRGSPRPHSDSSCMFGVRVQVQGIEGLPYVVLNGDSRAALPSGGLESYSRNWDHLEVFVNAHSQSEYTFMLNDGRSSFGSPNVERSSFGSPNVERSSFGSPNVERSSFGSPNVERSSFGSPNVERSSFGSPNVERSSFGSPNVERSSFGSPNVERSSFGSPNVERSSFGSPNVERSSFGSPNVERSSFGSPNVERRLPNHQREYARGGALTEDRESQRIPLASAAFMYDFQESDLQQSQRTVLTSNTMLNFQRHPELLKPYNPDRNSLSPLLLSTRRLSVPPTVPRPGHLTRGLQSGAGATLIQAAGPRPGAARIPLPAGGVERAPTPVSATSQTQCPGPAPVSSPTQTKCPGPAPVLAPTQTKCPGPAPVLAPTQTKCPGPALVSAPTQTKCPGPAPVSAPTQTKCPGPAPVLAPALHHSSLATLLSPPNEVTNIPRRSPNSVDTEPISSIGSLINQFDSPQQIGRAGPRRGRIAPEDRRRSRSVDSRQQCHSYPLDSSSPASVIRGARGETPGGSTSAPGSPKVRGANGPSTVMFNKLHWEEKELSGRSSRAVNVLYRVEKTFMTRSRSLNHTEEESERDIQIITPDLLEGQRGQHEVSIEPQPNEDTTKKILFTYLNDGTTDKTSITETKVNLVFDRINQLKWKTADYVEEEIRDYAAMAKEAKELQKTGAELEREVSQLMTQLEHKTMSGRSLAEVCYKAQTDMKTIQEELDRRQEELSTLRDRLAQMEAELEVAIEELVQVKTEREQGRTEMKDLQQQLSEMHDELDQAKNTTQADSTEKQLLLKDLAQLRLDFQGLIQVQEEQEEVLHWRERELTALKGALNEEVESHDKELGIMKEVRDKEVQKLREEVEEVKESNTVLSQDKREMEEERGEARGQVNQLMQEREELRAQVEELESRVEQLNLVIKDSKTLQRQLVKRIEQLKREKRQVEETLVEVREKEEEMSQANKALLVRLENVQSEMTQLNHQHREVKERLKEERRRTEELKRMKSDLDEERRLQNSTVEELQKEMSTIVEGCEVSTEKLQLQVDEVREKSHSVLSELQQQLQEKGVELEKSLQTARKLQEELLPLEQGLERGRREWEEAQQRGRQLERKVEELEERNAHAHEDHARKVKLMESEVSHLERDLSEERNSADLLMDRVDQGKQQMELIRVELLQESAVRQDLECDKITLERQNKDLKSRVSHLEGSQRSNQDVVVSRLEGRVQELEGRLEGEERDNINLQQANRKLERKVKEMTIQVDDEHISIQNQKDQLNQRLKTVKRQMDGAEQEIERLENSKRKLQRDLDERIETNDQVLSQLNTLRSEMRRKQQKSAPLLMILKGVDDINTD</sequence>
<dbReference type="PaxDb" id="8030-ENSSSAP00000091464"/>
<feature type="compositionally biased region" description="Polar residues" evidence="3">
    <location>
        <begin position="86"/>
        <end position="197"/>
    </location>
</feature>
<organism evidence="5 6">
    <name type="scientific">Salmo salar</name>
    <name type="common">Atlantic salmon</name>
    <dbReference type="NCBI Taxonomy" id="8030"/>
    <lineage>
        <taxon>Eukaryota</taxon>
        <taxon>Metazoa</taxon>
        <taxon>Chordata</taxon>
        <taxon>Craniata</taxon>
        <taxon>Vertebrata</taxon>
        <taxon>Euteleostomi</taxon>
        <taxon>Actinopterygii</taxon>
        <taxon>Neopterygii</taxon>
        <taxon>Teleostei</taxon>
        <taxon>Protacanthopterygii</taxon>
        <taxon>Salmoniformes</taxon>
        <taxon>Salmonidae</taxon>
        <taxon>Salmoninae</taxon>
        <taxon>Salmo</taxon>
    </lineage>
</organism>
<dbReference type="RefSeq" id="XP_014025745.2">
    <property type="nucleotide sequence ID" value="XM_014170270.2"/>
</dbReference>
<feature type="domain" description="Myosin tail" evidence="4">
    <location>
        <begin position="1099"/>
        <end position="1320"/>
    </location>
</feature>
<keyword evidence="5" id="KW-1185">Reference proteome</keyword>
<gene>
    <name evidence="6" type="primary">LOC106584735</name>
</gene>
<evidence type="ECO:0000313" key="5">
    <source>
        <dbReference type="Proteomes" id="UP001652741"/>
    </source>
</evidence>
<evidence type="ECO:0000256" key="2">
    <source>
        <dbReference type="SAM" id="Coils"/>
    </source>
</evidence>
<feature type="coiled-coil region" evidence="2">
    <location>
        <begin position="659"/>
        <end position="784"/>
    </location>
</feature>
<feature type="compositionally biased region" description="Basic and acidic residues" evidence="3">
    <location>
        <begin position="200"/>
        <end position="223"/>
    </location>
</feature>